<dbReference type="eggNOG" id="COG0317">
    <property type="taxonomic scope" value="Bacteria"/>
</dbReference>
<feature type="domain" description="HD/PDEase" evidence="1">
    <location>
        <begin position="27"/>
        <end position="143"/>
    </location>
</feature>
<dbReference type="Gene3D" id="1.10.3210.10">
    <property type="entry name" value="Hypothetical protein af1432"/>
    <property type="match status" value="1"/>
</dbReference>
<evidence type="ECO:0000313" key="3">
    <source>
        <dbReference type="Proteomes" id="UP000005801"/>
    </source>
</evidence>
<dbReference type="AlphaFoldDB" id="A6G598"/>
<dbReference type="RefSeq" id="WP_006971897.1">
    <property type="nucleotide sequence ID" value="NZ_ABCS01000024.1"/>
</dbReference>
<proteinExistence type="predicted"/>
<reference evidence="2 3" key="1">
    <citation type="submission" date="2007-06" db="EMBL/GenBank/DDBJ databases">
        <authorList>
            <person name="Shimkets L."/>
            <person name="Ferriera S."/>
            <person name="Johnson J."/>
            <person name="Kravitz S."/>
            <person name="Beeson K."/>
            <person name="Sutton G."/>
            <person name="Rogers Y.-H."/>
            <person name="Friedman R."/>
            <person name="Frazier M."/>
            <person name="Venter J.C."/>
        </authorList>
    </citation>
    <scope>NUCLEOTIDE SEQUENCE [LARGE SCALE GENOMIC DNA]</scope>
    <source>
        <strain evidence="2 3">SIR-1</strain>
    </source>
</reference>
<dbReference type="InterPro" id="IPR003607">
    <property type="entry name" value="HD/PDEase_dom"/>
</dbReference>
<evidence type="ECO:0000259" key="1">
    <source>
        <dbReference type="SMART" id="SM00471"/>
    </source>
</evidence>
<dbReference type="GO" id="GO:0008893">
    <property type="term" value="F:guanosine-3',5'-bis(diphosphate) 3'-diphosphatase activity"/>
    <property type="evidence" value="ECO:0007669"/>
    <property type="project" value="TreeGrafter"/>
</dbReference>
<name>A6G598_9BACT</name>
<dbReference type="Proteomes" id="UP000005801">
    <property type="component" value="Unassembled WGS sequence"/>
</dbReference>
<dbReference type="Pfam" id="PF13328">
    <property type="entry name" value="HD_4"/>
    <property type="match status" value="1"/>
</dbReference>
<organism evidence="2 3">
    <name type="scientific">Plesiocystis pacifica SIR-1</name>
    <dbReference type="NCBI Taxonomy" id="391625"/>
    <lineage>
        <taxon>Bacteria</taxon>
        <taxon>Pseudomonadati</taxon>
        <taxon>Myxococcota</taxon>
        <taxon>Polyangia</taxon>
        <taxon>Nannocystales</taxon>
        <taxon>Nannocystaceae</taxon>
        <taxon>Plesiocystis</taxon>
    </lineage>
</organism>
<dbReference type="SMART" id="SM00471">
    <property type="entry name" value="HDc"/>
    <property type="match status" value="1"/>
</dbReference>
<protein>
    <recommendedName>
        <fullName evidence="1">HD/PDEase domain-containing protein</fullName>
    </recommendedName>
</protein>
<dbReference type="EMBL" id="ABCS01000024">
    <property type="protein sequence ID" value="EDM79010.1"/>
    <property type="molecule type" value="Genomic_DNA"/>
</dbReference>
<dbReference type="PANTHER" id="PTHR46246">
    <property type="entry name" value="GUANOSINE-3',5'-BIS(DIPHOSPHATE) 3'-PYROPHOSPHOHYDROLASE MESH1"/>
    <property type="match status" value="1"/>
</dbReference>
<gene>
    <name evidence="2" type="ORF">PPSIR1_07198</name>
</gene>
<dbReference type="InterPro" id="IPR052194">
    <property type="entry name" value="MESH1"/>
</dbReference>
<dbReference type="SUPFAM" id="SSF109604">
    <property type="entry name" value="HD-domain/PDEase-like"/>
    <property type="match status" value="1"/>
</dbReference>
<keyword evidence="3" id="KW-1185">Reference proteome</keyword>
<dbReference type="PANTHER" id="PTHR46246:SF1">
    <property type="entry name" value="GUANOSINE-3',5'-BIS(DIPHOSPHATE) 3'-PYROPHOSPHOHYDROLASE MESH1"/>
    <property type="match status" value="1"/>
</dbReference>
<sequence length="178" mass="18907">MAESTHDAIPAQARAFAIEHHGDQRYGDGPYVTHLDEVAELIRAQLGGGAGDALLRTVAYLHDVVEDTPVTATQVAERFGAVVAGAVELLSDPPGANRKQRKAALHARFERTSPEDAAGRAALIVKAADRLANVRACVANGDARLAMYADEHPAFRGAVHRPGLCDAVWSELDALVAR</sequence>
<dbReference type="STRING" id="391625.PPSIR1_07198"/>
<comment type="caution">
    <text evidence="2">The sequence shown here is derived from an EMBL/GenBank/DDBJ whole genome shotgun (WGS) entry which is preliminary data.</text>
</comment>
<dbReference type="OrthoDB" id="9802385at2"/>
<accession>A6G598</accession>
<evidence type="ECO:0000313" key="2">
    <source>
        <dbReference type="EMBL" id="EDM79010.1"/>
    </source>
</evidence>